<dbReference type="GO" id="GO:0046872">
    <property type="term" value="F:metal ion binding"/>
    <property type="evidence" value="ECO:0007669"/>
    <property type="project" value="UniProtKB-KW"/>
</dbReference>
<dbReference type="GO" id="GO:0004519">
    <property type="term" value="F:endonuclease activity"/>
    <property type="evidence" value="ECO:0007669"/>
    <property type="project" value="UniProtKB-KW"/>
</dbReference>
<dbReference type="AlphaFoldDB" id="A0A250X9L3"/>
<keyword evidence="10" id="KW-0234">DNA repair</keyword>
<dbReference type="OrthoDB" id="10647405at2759"/>
<evidence type="ECO:0000256" key="7">
    <source>
        <dbReference type="ARBA" id="ARBA00022801"/>
    </source>
</evidence>
<evidence type="ECO:0008006" key="16">
    <source>
        <dbReference type="Google" id="ProtNLM"/>
    </source>
</evidence>
<keyword evidence="9" id="KW-0233">DNA recombination</keyword>
<dbReference type="GO" id="GO:0051321">
    <property type="term" value="P:meiotic cell cycle"/>
    <property type="evidence" value="ECO:0007669"/>
    <property type="project" value="UniProtKB-KW"/>
</dbReference>
<evidence type="ECO:0000256" key="6">
    <source>
        <dbReference type="ARBA" id="ARBA00022763"/>
    </source>
</evidence>
<dbReference type="Proteomes" id="UP000232323">
    <property type="component" value="Unassembled WGS sequence"/>
</dbReference>
<sequence length="797" mass="87232">MKVGANVKNLNGNVRVFTTRTCVSTNLVIYSATPSAGLQEKPSTTLSGGWRAIITVSKRQEHGYQPEDPIEENTPGLSIIDNHETDERQQGLNHCLPPSDRPSNSQSLSDALQDLLNDFKPQLPSSKQLPSHNAPRHTNSHSVMSDALRALLGSDNCCNRDAATEVGEVTQPMNDSRKGCNNTNQILGTALLQSSSAQLASVAIFQGLCVPYTTSVTAAVSMPSTSGVLDKTIGPVSGRCSAAASASGTRGLTTSLPPAKGANGIMQHAQSKEMYTSSQLGLSQTHAHNNSLEFKRGVLAKEVGRLQSCVLNQTYTEGGETSKRRHIDSSNATALAGDKLHDQRYGQHSDQRLKALSAGVKKYGASLRGQPFSPIEEESTPEPLVSAEEELEDRGIRKRRQKMTVEEKEDKQREKDFKKNEKKRRREEDRILKALELEQSKHAKNAQKDVSRALKGTDGEKRIRVKFSAAAASRPWYGPTMKAIQTWYDQVNASGSKAAASMGTSAVCVCEVPINPPLPLSHMACLRWTRSMPRDAAELLEGSHGGAQSRPGGAHTKDDAVQVYVPLLMVILSPEEFVDQIQADSFRGLIGEAAQHHPECTLQLVTFGLHNYLARKQTKCPGFNSNSVTDLMMDLTVNPQTAAIHMRTDLKDEAQLACFITEETRVIARDLQRRRQEGYLTTFCRKGEGLELVLPKDKHDESIRTFARALMQNCLLDKEKAATVATKWGSLGSLLNAYADKSMSDKQFKKLLMGSNDSGGRSLGLSSSTAVYSLLSRRDPLEWVERGEVAIDKKKKE</sequence>
<comment type="cofactor">
    <cofactor evidence="1">
        <name>Mg(2+)</name>
        <dbReference type="ChEBI" id="CHEBI:18420"/>
    </cofactor>
</comment>
<evidence type="ECO:0000256" key="3">
    <source>
        <dbReference type="ARBA" id="ARBA00022722"/>
    </source>
</evidence>
<comment type="caution">
    <text evidence="14">The sequence shown here is derived from an EMBL/GenBank/DDBJ whole genome shotgun (WGS) entry which is preliminary data.</text>
</comment>
<evidence type="ECO:0000256" key="10">
    <source>
        <dbReference type="ARBA" id="ARBA00023204"/>
    </source>
</evidence>
<evidence type="ECO:0000256" key="5">
    <source>
        <dbReference type="ARBA" id="ARBA00022759"/>
    </source>
</evidence>
<keyword evidence="7" id="KW-0378">Hydrolase</keyword>
<name>A0A250X9L3_9CHLO</name>
<accession>A0A250X9L3</accession>
<dbReference type="GO" id="GO:0016787">
    <property type="term" value="F:hydrolase activity"/>
    <property type="evidence" value="ECO:0007669"/>
    <property type="project" value="UniProtKB-KW"/>
</dbReference>
<keyword evidence="6" id="KW-0227">DNA damage</keyword>
<feature type="region of interest" description="Disordered" evidence="13">
    <location>
        <begin position="366"/>
        <end position="426"/>
    </location>
</feature>
<dbReference type="GO" id="GO:0005634">
    <property type="term" value="C:nucleus"/>
    <property type="evidence" value="ECO:0007669"/>
    <property type="project" value="UniProtKB-SubCell"/>
</dbReference>
<keyword evidence="11" id="KW-0539">Nucleus</keyword>
<feature type="region of interest" description="Disordered" evidence="13">
    <location>
        <begin position="87"/>
        <end position="107"/>
    </location>
</feature>
<dbReference type="InterPro" id="IPR042530">
    <property type="entry name" value="EME1/EME2_C"/>
</dbReference>
<keyword evidence="5" id="KW-0255">Endonuclease</keyword>
<protein>
    <recommendedName>
        <fullName evidence="16">ERCC4 domain-containing protein</fullName>
    </recommendedName>
</protein>
<feature type="compositionally biased region" description="Basic and acidic residues" evidence="13">
    <location>
        <begin position="403"/>
        <end position="419"/>
    </location>
</feature>
<dbReference type="Gene3D" id="1.10.150.670">
    <property type="entry name" value="Crossover junction endonuclease EME1, DNA-binding domain"/>
    <property type="match status" value="1"/>
</dbReference>
<keyword evidence="4" id="KW-0479">Metal-binding</keyword>
<feature type="compositionally biased region" description="Polar residues" evidence="13">
    <location>
        <begin position="123"/>
        <end position="133"/>
    </location>
</feature>
<dbReference type="EMBL" id="BEGY01000045">
    <property type="protein sequence ID" value="GAX79764.1"/>
    <property type="molecule type" value="Genomic_DNA"/>
</dbReference>
<dbReference type="GO" id="GO:0048476">
    <property type="term" value="C:Holliday junction resolvase complex"/>
    <property type="evidence" value="ECO:0007669"/>
    <property type="project" value="InterPro"/>
</dbReference>
<dbReference type="PANTHER" id="PTHR21077:SF5">
    <property type="entry name" value="CROSSOVER JUNCTION ENDONUCLEASE MMS4"/>
    <property type="match status" value="1"/>
</dbReference>
<dbReference type="GO" id="GO:0006310">
    <property type="term" value="P:DNA recombination"/>
    <property type="evidence" value="ECO:0007669"/>
    <property type="project" value="UniProtKB-KW"/>
</dbReference>
<proteinExistence type="predicted"/>
<evidence type="ECO:0000313" key="15">
    <source>
        <dbReference type="Proteomes" id="UP000232323"/>
    </source>
</evidence>
<evidence type="ECO:0000313" key="14">
    <source>
        <dbReference type="EMBL" id="GAX79764.1"/>
    </source>
</evidence>
<evidence type="ECO:0000256" key="2">
    <source>
        <dbReference type="ARBA" id="ARBA00004123"/>
    </source>
</evidence>
<dbReference type="PANTHER" id="PTHR21077">
    <property type="entry name" value="EME1 PROTEIN"/>
    <property type="match status" value="1"/>
</dbReference>
<evidence type="ECO:0000256" key="4">
    <source>
        <dbReference type="ARBA" id="ARBA00022723"/>
    </source>
</evidence>
<evidence type="ECO:0000256" key="11">
    <source>
        <dbReference type="ARBA" id="ARBA00023242"/>
    </source>
</evidence>
<comment type="subcellular location">
    <subcellularLocation>
        <location evidence="2">Nucleus</location>
    </subcellularLocation>
</comment>
<evidence type="ECO:0000256" key="13">
    <source>
        <dbReference type="SAM" id="MobiDB-lite"/>
    </source>
</evidence>
<evidence type="ECO:0000256" key="1">
    <source>
        <dbReference type="ARBA" id="ARBA00001946"/>
    </source>
</evidence>
<keyword evidence="12" id="KW-0469">Meiosis</keyword>
<keyword evidence="3" id="KW-0540">Nuclease</keyword>
<keyword evidence="15" id="KW-1185">Reference proteome</keyword>
<evidence type="ECO:0000256" key="9">
    <source>
        <dbReference type="ARBA" id="ARBA00023172"/>
    </source>
</evidence>
<dbReference type="GO" id="GO:0006281">
    <property type="term" value="P:DNA repair"/>
    <property type="evidence" value="ECO:0007669"/>
    <property type="project" value="UniProtKB-KW"/>
</dbReference>
<gene>
    <name evidence="14" type="ORF">CEUSTIGMA_g7205.t1</name>
</gene>
<reference evidence="14 15" key="1">
    <citation type="submission" date="2017-08" db="EMBL/GenBank/DDBJ databases">
        <title>Acidophilic green algal genome provides insights into adaptation to an acidic environment.</title>
        <authorList>
            <person name="Hirooka S."/>
            <person name="Hirose Y."/>
            <person name="Kanesaki Y."/>
            <person name="Higuchi S."/>
            <person name="Fujiwara T."/>
            <person name="Onuma R."/>
            <person name="Era A."/>
            <person name="Ohbayashi R."/>
            <person name="Uzuka A."/>
            <person name="Nozaki H."/>
            <person name="Yoshikawa H."/>
            <person name="Miyagishima S.Y."/>
        </authorList>
    </citation>
    <scope>NUCLEOTIDE SEQUENCE [LARGE SCALE GENOMIC DNA]</scope>
    <source>
        <strain evidence="14 15">NIES-2499</strain>
    </source>
</reference>
<evidence type="ECO:0000256" key="12">
    <source>
        <dbReference type="ARBA" id="ARBA00023254"/>
    </source>
</evidence>
<keyword evidence="8" id="KW-0460">Magnesium</keyword>
<evidence type="ECO:0000256" key="8">
    <source>
        <dbReference type="ARBA" id="ARBA00022842"/>
    </source>
</evidence>
<organism evidence="14 15">
    <name type="scientific">Chlamydomonas eustigma</name>
    <dbReference type="NCBI Taxonomy" id="1157962"/>
    <lineage>
        <taxon>Eukaryota</taxon>
        <taxon>Viridiplantae</taxon>
        <taxon>Chlorophyta</taxon>
        <taxon>core chlorophytes</taxon>
        <taxon>Chlorophyceae</taxon>
        <taxon>CS clade</taxon>
        <taxon>Chlamydomonadales</taxon>
        <taxon>Chlamydomonadaceae</taxon>
        <taxon>Chlamydomonas</taxon>
    </lineage>
</organism>
<feature type="region of interest" description="Disordered" evidence="13">
    <location>
        <begin position="120"/>
        <end position="140"/>
    </location>
</feature>
<dbReference type="InterPro" id="IPR033310">
    <property type="entry name" value="Mms4/EME1/EME2"/>
</dbReference>